<dbReference type="InterPro" id="IPR052906">
    <property type="entry name" value="Type_IV_Methyl-Rstrct_Enzyme"/>
</dbReference>
<dbReference type="AlphaFoldDB" id="Q5NYV5"/>
<keyword evidence="5" id="KW-0255">Endonuclease</keyword>
<dbReference type="InterPro" id="IPR011335">
    <property type="entry name" value="Restrct_endonuc-II-like"/>
</dbReference>
<evidence type="ECO:0000259" key="3">
    <source>
        <dbReference type="Pfam" id="PF01396"/>
    </source>
</evidence>
<dbReference type="GO" id="GO:0015666">
    <property type="term" value="F:restriction endodeoxyribonuclease activity"/>
    <property type="evidence" value="ECO:0007669"/>
    <property type="project" value="TreeGrafter"/>
</dbReference>
<feature type="region of interest" description="Disordered" evidence="1">
    <location>
        <begin position="87"/>
        <end position="139"/>
    </location>
</feature>
<keyword evidence="6" id="KW-1185">Reference proteome</keyword>
<dbReference type="eggNOG" id="COG0551">
    <property type="taxonomic scope" value="Bacteria"/>
</dbReference>
<name>Q5NYV5_AROAE</name>
<dbReference type="REBASE" id="10650">
    <property type="entry name" value="AarEBMrrP"/>
</dbReference>
<dbReference type="Pfam" id="PF01396">
    <property type="entry name" value="Zn_ribbon_Top1"/>
    <property type="match status" value="1"/>
</dbReference>
<dbReference type="RefSeq" id="WP_011239412.1">
    <property type="nucleotide sequence ID" value="NC_006513.1"/>
</dbReference>
<dbReference type="GO" id="GO:0003916">
    <property type="term" value="F:DNA topoisomerase activity"/>
    <property type="evidence" value="ECO:0007669"/>
    <property type="project" value="InterPro"/>
</dbReference>
<dbReference type="GO" id="GO:0005694">
    <property type="term" value="C:chromosome"/>
    <property type="evidence" value="ECO:0007669"/>
    <property type="project" value="InterPro"/>
</dbReference>
<keyword evidence="2" id="KW-1133">Transmembrane helix</keyword>
<accession>Q5NYV5</accession>
<keyword evidence="5" id="KW-0378">Hydrolase</keyword>
<dbReference type="InterPro" id="IPR007560">
    <property type="entry name" value="Restrct_endonuc_IV_Mrr"/>
</dbReference>
<dbReference type="Gene3D" id="3.40.1350.10">
    <property type="match status" value="1"/>
</dbReference>
<evidence type="ECO:0000259" key="4">
    <source>
        <dbReference type="Pfam" id="PF04471"/>
    </source>
</evidence>
<keyword evidence="5" id="KW-0540">Nuclease</keyword>
<dbReference type="SUPFAM" id="SSF52980">
    <property type="entry name" value="Restriction endonuclease-like"/>
    <property type="match status" value="1"/>
</dbReference>
<evidence type="ECO:0000256" key="1">
    <source>
        <dbReference type="SAM" id="MobiDB-lite"/>
    </source>
</evidence>
<evidence type="ECO:0000256" key="2">
    <source>
        <dbReference type="SAM" id="Phobius"/>
    </source>
</evidence>
<dbReference type="EMBL" id="CR555306">
    <property type="protein sequence ID" value="CAI09759.1"/>
    <property type="molecule type" value="Genomic_DNA"/>
</dbReference>
<feature type="domain" description="DNA topoisomerase type IA zn finger" evidence="3">
    <location>
        <begin position="292"/>
        <end position="323"/>
    </location>
</feature>
<dbReference type="PANTHER" id="PTHR30015">
    <property type="entry name" value="MRR RESTRICTION SYSTEM PROTEIN"/>
    <property type="match status" value="1"/>
</dbReference>
<keyword evidence="2" id="KW-0472">Membrane</keyword>
<feature type="transmembrane region" description="Helical" evidence="2">
    <location>
        <begin position="21"/>
        <end position="44"/>
    </location>
</feature>
<evidence type="ECO:0000313" key="5">
    <source>
        <dbReference type="EMBL" id="CAI09759.1"/>
    </source>
</evidence>
<organism evidence="5 6">
    <name type="scientific">Aromatoleum aromaticum (strain DSM 19018 / LMG 30748 / EbN1)</name>
    <name type="common">Azoarcus sp. (strain EbN1)</name>
    <dbReference type="NCBI Taxonomy" id="76114"/>
    <lineage>
        <taxon>Bacteria</taxon>
        <taxon>Pseudomonadati</taxon>
        <taxon>Pseudomonadota</taxon>
        <taxon>Betaproteobacteria</taxon>
        <taxon>Rhodocyclales</taxon>
        <taxon>Rhodocyclaceae</taxon>
        <taxon>Aromatoleum</taxon>
    </lineage>
</organism>
<dbReference type="GO" id="GO:0006265">
    <property type="term" value="P:DNA topological change"/>
    <property type="evidence" value="ECO:0007669"/>
    <property type="project" value="InterPro"/>
</dbReference>
<sequence>MGRRRYRRKTEGLLDIAVRSDWKISAGLAAASVFGGAMLVPAFLAGSPALLPIGTVFTQLAWLVAFIFAFIAVIRFVKQAPALGAASPLQRSASRPRSAGAERPYARRREPPEPAEPDPTAATPSPQDGAWIPSIASGAPLRPPRPDAWSLDVLDRVEWKRFEDLCCAFYREKGIRAETTRLGADGGIDIHLFQDDTDPTRATAIVQCKAWNKPVGVKEVRELRGVMAHEKVDKAFFMAPNGYTDDARAFATENHITLLDGKLFLAMLQRLPEDASRRLLEFVTEGDWTTPTCPSCGVKMMTRDNKRGTFWACPAYPKCKGKLPMRASARR</sequence>
<dbReference type="InterPro" id="IPR013498">
    <property type="entry name" value="Topo_IA_Znf"/>
</dbReference>
<dbReference type="SUPFAM" id="SSF57783">
    <property type="entry name" value="Zinc beta-ribbon"/>
    <property type="match status" value="1"/>
</dbReference>
<protein>
    <submittedName>
        <fullName evidence="5">Endonuclease</fullName>
    </submittedName>
</protein>
<dbReference type="Gene3D" id="3.30.65.10">
    <property type="entry name" value="Bacterial Topoisomerase I, domain 1"/>
    <property type="match status" value="1"/>
</dbReference>
<dbReference type="InterPro" id="IPR011856">
    <property type="entry name" value="tRNA_endonuc-like_dom_sf"/>
</dbReference>
<dbReference type="PANTHER" id="PTHR30015:SF7">
    <property type="entry name" value="TYPE IV METHYL-DIRECTED RESTRICTION ENZYME ECOKMRR"/>
    <property type="match status" value="1"/>
</dbReference>
<dbReference type="Pfam" id="PF04471">
    <property type="entry name" value="Mrr_cat"/>
    <property type="match status" value="1"/>
</dbReference>
<dbReference type="HOGENOM" id="CLU_050636_1_0_4"/>
<dbReference type="Proteomes" id="UP000006552">
    <property type="component" value="Chromosome"/>
</dbReference>
<dbReference type="KEGG" id="eba:ebA6362"/>
<evidence type="ECO:0000313" key="6">
    <source>
        <dbReference type="Proteomes" id="UP000006552"/>
    </source>
</evidence>
<gene>
    <name evidence="5" type="ORF">ebA6362</name>
</gene>
<dbReference type="OrthoDB" id="5782056at2"/>
<feature type="domain" description="Restriction endonuclease type IV Mrr" evidence="4">
    <location>
        <begin position="154"/>
        <end position="268"/>
    </location>
</feature>
<dbReference type="STRING" id="76114.ebA6362"/>
<dbReference type="GO" id="GO:0009307">
    <property type="term" value="P:DNA restriction-modification system"/>
    <property type="evidence" value="ECO:0007669"/>
    <property type="project" value="InterPro"/>
</dbReference>
<dbReference type="GO" id="GO:0003677">
    <property type="term" value="F:DNA binding"/>
    <property type="evidence" value="ECO:0007669"/>
    <property type="project" value="InterPro"/>
</dbReference>
<dbReference type="eggNOG" id="COG1787">
    <property type="taxonomic scope" value="Bacteria"/>
</dbReference>
<reference evidence="5 6" key="1">
    <citation type="journal article" date="2005" name="Arch. Microbiol.">
        <title>The genome sequence of an anaerobic aromatic-degrading denitrifying bacterium, strain EbN1.</title>
        <authorList>
            <person name="Rabus R."/>
            <person name="Kube M."/>
            <person name="Heider J."/>
            <person name="Beck A."/>
            <person name="Heitmann K."/>
            <person name="Widdel F."/>
            <person name="Reinhardt R."/>
        </authorList>
    </citation>
    <scope>NUCLEOTIDE SEQUENCE [LARGE SCALE GENOMIC DNA]</scope>
    <source>
        <strain evidence="5 6">EbN1</strain>
    </source>
</reference>
<keyword evidence="2" id="KW-0812">Transmembrane</keyword>
<feature type="transmembrane region" description="Helical" evidence="2">
    <location>
        <begin position="56"/>
        <end position="77"/>
    </location>
</feature>
<proteinExistence type="predicted"/>